<evidence type="ECO:0000313" key="3">
    <source>
        <dbReference type="EMBL" id="RKT44088.1"/>
    </source>
</evidence>
<reference evidence="3 4" key="1">
    <citation type="submission" date="2018-10" db="EMBL/GenBank/DDBJ databases">
        <title>Genomic Encyclopedia of Archaeal and Bacterial Type Strains, Phase II (KMG-II): from individual species to whole genera.</title>
        <authorList>
            <person name="Goeker M."/>
        </authorList>
    </citation>
    <scope>NUCLEOTIDE SEQUENCE [LARGE SCALE GENOMIC DNA]</scope>
    <source>
        <strain evidence="3 4">DSM 235</strain>
    </source>
</reference>
<dbReference type="PANTHER" id="PTHR48094">
    <property type="entry name" value="PROTEIN/NUCLEIC ACID DEGLYCASE DJ-1-RELATED"/>
    <property type="match status" value="1"/>
</dbReference>
<sequence>MPRVLVPLAQGCEELEAVTIIDLLRRAAIDVVTAGLDNRPVTASRGTLLIADTRLEDVLERTFDMIVLPGGLPGSDHLAEDPRIIALLRSQHAAGRFTAAICAAPKVLARAGLLDGRSATVYPGAVDPSDYPSVDFTDAAVVVDGTLVTSRGPGTAMDFALQLIELLLGRESRDQVERGLVRTL</sequence>
<dbReference type="OrthoDB" id="9803764at2"/>
<keyword evidence="4" id="KW-1185">Reference proteome</keyword>
<dbReference type="Pfam" id="PF01965">
    <property type="entry name" value="DJ-1_PfpI"/>
    <property type="match status" value="1"/>
</dbReference>
<dbReference type="NCBIfam" id="TIGR01383">
    <property type="entry name" value="not_thiJ"/>
    <property type="match status" value="1"/>
</dbReference>
<gene>
    <name evidence="3" type="ORF">BDD21_1460</name>
</gene>
<protein>
    <submittedName>
        <fullName evidence="3">4-methyl-5(B-hydroxyethyl)-thiazole monophosphate biosynthesis</fullName>
    </submittedName>
</protein>
<dbReference type="AlphaFoldDB" id="A0A495V8H5"/>
<organism evidence="3 4">
    <name type="scientific">Thiocapsa rosea</name>
    <dbReference type="NCBI Taxonomy" id="69360"/>
    <lineage>
        <taxon>Bacteria</taxon>
        <taxon>Pseudomonadati</taxon>
        <taxon>Pseudomonadota</taxon>
        <taxon>Gammaproteobacteria</taxon>
        <taxon>Chromatiales</taxon>
        <taxon>Chromatiaceae</taxon>
        <taxon>Thiocapsa</taxon>
    </lineage>
</organism>
<evidence type="ECO:0000259" key="2">
    <source>
        <dbReference type="Pfam" id="PF01965"/>
    </source>
</evidence>
<dbReference type="InterPro" id="IPR029062">
    <property type="entry name" value="Class_I_gatase-like"/>
</dbReference>
<accession>A0A495V8H5</accession>
<evidence type="ECO:0000313" key="4">
    <source>
        <dbReference type="Proteomes" id="UP000274556"/>
    </source>
</evidence>
<dbReference type="SUPFAM" id="SSF52317">
    <property type="entry name" value="Class I glutamine amidotransferase-like"/>
    <property type="match status" value="1"/>
</dbReference>
<dbReference type="Proteomes" id="UP000274556">
    <property type="component" value="Unassembled WGS sequence"/>
</dbReference>
<dbReference type="InterPro" id="IPR002818">
    <property type="entry name" value="DJ-1/PfpI"/>
</dbReference>
<dbReference type="CDD" id="cd03135">
    <property type="entry name" value="GATase1_DJ-1"/>
    <property type="match status" value="1"/>
</dbReference>
<dbReference type="PANTHER" id="PTHR48094:SF12">
    <property type="entry name" value="PARKINSON DISEASE PROTEIN 7 HOMOLOG"/>
    <property type="match status" value="1"/>
</dbReference>
<dbReference type="InterPro" id="IPR050325">
    <property type="entry name" value="Prot/Nucl_acid_deglycase"/>
</dbReference>
<dbReference type="EMBL" id="RBXL01000001">
    <property type="protein sequence ID" value="RKT44088.1"/>
    <property type="molecule type" value="Genomic_DNA"/>
</dbReference>
<dbReference type="RefSeq" id="WP_120796579.1">
    <property type="nucleotide sequence ID" value="NZ_RBXL01000001.1"/>
</dbReference>
<comment type="caution">
    <text evidence="3">The sequence shown here is derived from an EMBL/GenBank/DDBJ whole genome shotgun (WGS) entry which is preliminary data.</text>
</comment>
<dbReference type="Gene3D" id="3.40.50.880">
    <property type="match status" value="1"/>
</dbReference>
<feature type="domain" description="DJ-1/PfpI" evidence="2">
    <location>
        <begin position="3"/>
        <end position="165"/>
    </location>
</feature>
<dbReference type="GO" id="GO:0005737">
    <property type="term" value="C:cytoplasm"/>
    <property type="evidence" value="ECO:0007669"/>
    <property type="project" value="UniProtKB-ARBA"/>
</dbReference>
<name>A0A495V8H5_9GAMM</name>
<dbReference type="InterPro" id="IPR006287">
    <property type="entry name" value="DJ-1"/>
</dbReference>
<evidence type="ECO:0000256" key="1">
    <source>
        <dbReference type="ARBA" id="ARBA00022737"/>
    </source>
</evidence>
<dbReference type="FunFam" id="3.40.50.880:FF:000015">
    <property type="entry name" value="Protein DJ-1 homolog C"/>
    <property type="match status" value="1"/>
</dbReference>
<proteinExistence type="predicted"/>
<keyword evidence="1" id="KW-0677">Repeat</keyword>